<accession>A0A192C7T0</accession>
<reference evidence="1 2" key="1">
    <citation type="submission" date="2016-03" db="EMBL/GenBank/DDBJ databases">
        <title>Genome Sequence and Comparative Pathogenic Determinants of Uropathogenic Escherichia coli O25b:H4, a Clinical Isolate from Saudi Arabia.</title>
        <authorList>
            <person name="Alyamani E.A.J."/>
            <person name="Khiyami M.A."/>
            <person name="Booq R.Y."/>
            <person name="Bahwerth F.S."/>
            <person name="Vaisvil B."/>
            <person name="Schmitt D.P."/>
            <person name="Kapatral V."/>
        </authorList>
    </citation>
    <scope>NUCLEOTIDE SEQUENCE [LARGE SCALE GENOMIC DNA]</scope>
    <source>
        <strain evidence="1 2">O25b:H4</strain>
    </source>
</reference>
<evidence type="ECO:0000313" key="1">
    <source>
        <dbReference type="EMBL" id="ANK01960.1"/>
    </source>
</evidence>
<organism evidence="1 2">
    <name type="scientific">Escherichia coli O25b:H4</name>
    <dbReference type="NCBI Taxonomy" id="941280"/>
    <lineage>
        <taxon>Bacteria</taxon>
        <taxon>Pseudomonadati</taxon>
        <taxon>Pseudomonadota</taxon>
        <taxon>Gammaproteobacteria</taxon>
        <taxon>Enterobacterales</taxon>
        <taxon>Enterobacteriaceae</taxon>
        <taxon>Escherichia</taxon>
    </lineage>
</organism>
<gene>
    <name evidence="1" type="ORF">WLH_00699</name>
</gene>
<dbReference type="AlphaFoldDB" id="A0A192C7T0"/>
<dbReference type="EMBL" id="CP015085">
    <property type="protein sequence ID" value="ANK01960.1"/>
    <property type="molecule type" value="Genomic_DNA"/>
</dbReference>
<protein>
    <submittedName>
        <fullName evidence="1">Uncharacterized protein</fullName>
    </submittedName>
</protein>
<dbReference type="PATRIC" id="fig|941280.3.peg.697"/>
<proteinExistence type="predicted"/>
<name>A0A192C7T0_ECO25</name>
<dbReference type="Proteomes" id="UP000183316">
    <property type="component" value="Chromosome"/>
</dbReference>
<evidence type="ECO:0000313" key="2">
    <source>
        <dbReference type="Proteomes" id="UP000183316"/>
    </source>
</evidence>
<sequence length="30" mass="3482">MLFVPLRQKINRKLYPAYADNPGIRSIHVA</sequence>